<proteinExistence type="predicted"/>
<gene>
    <name evidence="1" type="ORF">OLMES_3998</name>
</gene>
<sequence length="196" mass="22438">MISNRGHFGFVALFVLIPFNVSAHGLNLSNANVILRNDNHLTIKVQYRWQPFVEQAMPEQSWARTLPALASLKPEDFSRQYLAMQALIENELQVYYDGKPIQSVRFRFPDSNQSQQFFRTALASQLVRAEAHGHGHEDLQFQSFELDGFIAEKSPGGILTVDFPAEFGTMLVSYIRPVTQTLKPDRKGVHYHQQLY</sequence>
<organism evidence="1 2">
    <name type="scientific">Oleiphilus messinensis</name>
    <dbReference type="NCBI Taxonomy" id="141451"/>
    <lineage>
        <taxon>Bacteria</taxon>
        <taxon>Pseudomonadati</taxon>
        <taxon>Pseudomonadota</taxon>
        <taxon>Gammaproteobacteria</taxon>
        <taxon>Oceanospirillales</taxon>
        <taxon>Oleiphilaceae</taxon>
        <taxon>Oleiphilus</taxon>
    </lineage>
</organism>
<keyword evidence="2" id="KW-1185">Reference proteome</keyword>
<dbReference type="AlphaFoldDB" id="A0A1Y0IBW5"/>
<dbReference type="KEGG" id="ome:OLMES_3998"/>
<accession>A0A1Y0IBW5</accession>
<protein>
    <submittedName>
        <fullName evidence="1">Uncharacterized protein</fullName>
    </submittedName>
</protein>
<evidence type="ECO:0000313" key="2">
    <source>
        <dbReference type="Proteomes" id="UP000196027"/>
    </source>
</evidence>
<dbReference type="Proteomes" id="UP000196027">
    <property type="component" value="Chromosome"/>
</dbReference>
<evidence type="ECO:0000313" key="1">
    <source>
        <dbReference type="EMBL" id="ARU58017.1"/>
    </source>
</evidence>
<name>A0A1Y0IBW5_9GAMM</name>
<reference evidence="1 2" key="1">
    <citation type="submission" date="2017-05" db="EMBL/GenBank/DDBJ databases">
        <title>Genomic insights into alkan degradation activity of Oleiphilus messinensis.</title>
        <authorList>
            <person name="Kozyavkin S.A."/>
            <person name="Slesarev A.I."/>
            <person name="Golyshin P.N."/>
            <person name="Korzhenkov A."/>
            <person name="Golyshina O.N."/>
            <person name="Toshchakov S.V."/>
        </authorList>
    </citation>
    <scope>NUCLEOTIDE SEQUENCE [LARGE SCALE GENOMIC DNA]</scope>
    <source>
        <strain evidence="1 2">ME102</strain>
    </source>
</reference>
<dbReference type="EMBL" id="CP021425">
    <property type="protein sequence ID" value="ARU58017.1"/>
    <property type="molecule type" value="Genomic_DNA"/>
</dbReference>